<name>A0ABU8UCT7_9ACTN</name>
<dbReference type="EC" id="2.1.1.-" evidence="4"/>
<dbReference type="Pfam" id="PF01230">
    <property type="entry name" value="HIT"/>
    <property type="match status" value="1"/>
</dbReference>
<gene>
    <name evidence="4" type="ORF">WKI68_39880</name>
</gene>
<reference evidence="4 5" key="1">
    <citation type="submission" date="2024-03" db="EMBL/GenBank/DDBJ databases">
        <title>Novel Streptomyces species of biotechnological and ecological value are a feature of Machair soil.</title>
        <authorList>
            <person name="Prole J.R."/>
            <person name="Goodfellow M."/>
            <person name="Allenby N."/>
            <person name="Ward A.C."/>
        </authorList>
    </citation>
    <scope>NUCLEOTIDE SEQUENCE [LARGE SCALE GENOMIC DNA]</scope>
    <source>
        <strain evidence="4 5">MS1.HAVA.3</strain>
    </source>
</reference>
<accession>A0ABU8UCT7</accession>
<dbReference type="EMBL" id="JBBKAM010000004">
    <property type="protein sequence ID" value="MEJ8645716.1"/>
    <property type="molecule type" value="Genomic_DNA"/>
</dbReference>
<dbReference type="Gene3D" id="3.30.428.10">
    <property type="entry name" value="HIT-like"/>
    <property type="match status" value="1"/>
</dbReference>
<dbReference type="InterPro" id="IPR011146">
    <property type="entry name" value="HIT-like"/>
</dbReference>
<comment type="caution">
    <text evidence="4">The sequence shown here is derived from an EMBL/GenBank/DDBJ whole genome shotgun (WGS) entry which is preliminary data.</text>
</comment>
<evidence type="ECO:0000259" key="3">
    <source>
        <dbReference type="PROSITE" id="PS51084"/>
    </source>
</evidence>
<organism evidence="4 5">
    <name type="scientific">Streptomyces caledonius</name>
    <dbReference type="NCBI Taxonomy" id="3134107"/>
    <lineage>
        <taxon>Bacteria</taxon>
        <taxon>Bacillati</taxon>
        <taxon>Actinomycetota</taxon>
        <taxon>Actinomycetes</taxon>
        <taxon>Kitasatosporales</taxon>
        <taxon>Streptomycetaceae</taxon>
        <taxon>Streptomyces</taxon>
    </lineage>
</organism>
<dbReference type="PANTHER" id="PTHR46648:SF1">
    <property type="entry name" value="ADENOSINE 5'-MONOPHOSPHORAMIDASE HNT1"/>
    <property type="match status" value="1"/>
</dbReference>
<dbReference type="SUPFAM" id="SSF54197">
    <property type="entry name" value="HIT-like"/>
    <property type="match status" value="1"/>
</dbReference>
<dbReference type="InterPro" id="IPR001310">
    <property type="entry name" value="Histidine_triad_HIT"/>
</dbReference>
<feature type="domain" description="HIT" evidence="3">
    <location>
        <begin position="26"/>
        <end position="127"/>
    </location>
</feature>
<dbReference type="InterPro" id="IPR036265">
    <property type="entry name" value="HIT-like_sf"/>
</dbReference>
<proteinExistence type="predicted"/>
<sequence>MSHHVEDPCRTEGASVAERRSRTDCPFCRIVQGVAPAQVVRDWADALAITPRGGGVTRGHVLVLPKTRVPDVAADPAVSAMTMRHAAELAAEVGDCNVITSRGAAATQTIRHLHVHVVPRRQGDGIHLPWTNPRAGRTGTGGRPGRERRPWTVGPADR</sequence>
<dbReference type="Proteomes" id="UP001382904">
    <property type="component" value="Unassembled WGS sequence"/>
</dbReference>
<feature type="short sequence motif" description="Histidine triad motif" evidence="1">
    <location>
        <begin position="112"/>
        <end position="116"/>
    </location>
</feature>
<evidence type="ECO:0000256" key="1">
    <source>
        <dbReference type="PROSITE-ProRule" id="PRU00464"/>
    </source>
</evidence>
<feature type="region of interest" description="Disordered" evidence="2">
    <location>
        <begin position="124"/>
        <end position="158"/>
    </location>
</feature>
<keyword evidence="5" id="KW-1185">Reference proteome</keyword>
<keyword evidence="4" id="KW-0489">Methyltransferase</keyword>
<evidence type="ECO:0000313" key="5">
    <source>
        <dbReference type="Proteomes" id="UP001382904"/>
    </source>
</evidence>
<dbReference type="PROSITE" id="PS51084">
    <property type="entry name" value="HIT_2"/>
    <property type="match status" value="1"/>
</dbReference>
<evidence type="ECO:0000313" key="4">
    <source>
        <dbReference type="EMBL" id="MEJ8645716.1"/>
    </source>
</evidence>
<feature type="compositionally biased region" description="Basic and acidic residues" evidence="2">
    <location>
        <begin position="144"/>
        <end position="158"/>
    </location>
</feature>
<protein>
    <submittedName>
        <fullName evidence="4">HIT family protein</fullName>
        <ecNumber evidence="4">2.1.1.-</ecNumber>
    </submittedName>
</protein>
<evidence type="ECO:0000256" key="2">
    <source>
        <dbReference type="SAM" id="MobiDB-lite"/>
    </source>
</evidence>
<dbReference type="GO" id="GO:0032259">
    <property type="term" value="P:methylation"/>
    <property type="evidence" value="ECO:0007669"/>
    <property type="project" value="UniProtKB-KW"/>
</dbReference>
<keyword evidence="4" id="KW-0808">Transferase</keyword>
<dbReference type="PANTHER" id="PTHR46648">
    <property type="entry name" value="HIT FAMILY PROTEIN 1"/>
    <property type="match status" value="1"/>
</dbReference>
<dbReference type="GO" id="GO:0008168">
    <property type="term" value="F:methyltransferase activity"/>
    <property type="evidence" value="ECO:0007669"/>
    <property type="project" value="UniProtKB-KW"/>
</dbReference>